<dbReference type="EMBL" id="CP089982">
    <property type="protein sequence ID" value="WXA95831.1"/>
    <property type="molecule type" value="Genomic_DNA"/>
</dbReference>
<dbReference type="Proteomes" id="UP001379533">
    <property type="component" value="Chromosome"/>
</dbReference>
<accession>A0ABZ2KB26</accession>
<keyword evidence="2" id="KW-1185">Reference proteome</keyword>
<proteinExistence type="predicted"/>
<evidence type="ECO:0008006" key="3">
    <source>
        <dbReference type="Google" id="ProtNLM"/>
    </source>
</evidence>
<evidence type="ECO:0000313" key="1">
    <source>
        <dbReference type="EMBL" id="WXA95831.1"/>
    </source>
</evidence>
<name>A0ABZ2KB26_9BACT</name>
<gene>
    <name evidence="1" type="ORF">LZC95_03120</name>
</gene>
<reference evidence="1 2" key="1">
    <citation type="submission" date="2021-12" db="EMBL/GenBank/DDBJ databases">
        <title>Discovery of the Pendulisporaceae a myxobacterial family with distinct sporulation behavior and unique specialized metabolism.</title>
        <authorList>
            <person name="Garcia R."/>
            <person name="Popoff A."/>
            <person name="Bader C.D."/>
            <person name="Loehr J."/>
            <person name="Walesch S."/>
            <person name="Walt C."/>
            <person name="Boldt J."/>
            <person name="Bunk B."/>
            <person name="Haeckl F.J.F.P.J."/>
            <person name="Gunesch A.P."/>
            <person name="Birkelbach J."/>
            <person name="Nuebel U."/>
            <person name="Pietschmann T."/>
            <person name="Bach T."/>
            <person name="Mueller R."/>
        </authorList>
    </citation>
    <scope>NUCLEOTIDE SEQUENCE [LARGE SCALE GENOMIC DNA]</scope>
    <source>
        <strain evidence="1 2">MSr12523</strain>
    </source>
</reference>
<dbReference type="SUPFAM" id="SSF51004">
    <property type="entry name" value="C-terminal (heme d1) domain of cytochrome cd1-nitrite reductase"/>
    <property type="match status" value="1"/>
</dbReference>
<sequence length="340" mass="37547">MTVLRTPWPPKLASPIEVAPLGARHASLWLVLGRSGELTLFDADGGTSSEKMTIALPEEPTREPWNGHAMTPQLHASADGRFAAIANDFGQRGLVVDLERRAVTMELDGQDEDCETVPFSLAFFDIDGACRLVHRTAWNRLDISDPATGTLLTDRGPTSSGHDLDYYHGRLEVSPDGAHVLDDGWVWHPAGIPTVWSLRRWLRENPWESEVGPSRCELAIRTHYWNHGMCWGSPRWFALAGIGDDDDTIVDGALIFELDDTGSIPMVDGRARHRAFAGPAGNLFGDGDRLFSSDPTGLSIWDIGDGARVQHVPSFCPTRHHRAARELAQITADALLRFRY</sequence>
<dbReference type="RefSeq" id="WP_394846441.1">
    <property type="nucleotide sequence ID" value="NZ_CP089982.1"/>
</dbReference>
<organism evidence="1 2">
    <name type="scientific">Pendulispora brunnea</name>
    <dbReference type="NCBI Taxonomy" id="2905690"/>
    <lineage>
        <taxon>Bacteria</taxon>
        <taxon>Pseudomonadati</taxon>
        <taxon>Myxococcota</taxon>
        <taxon>Myxococcia</taxon>
        <taxon>Myxococcales</taxon>
        <taxon>Sorangiineae</taxon>
        <taxon>Pendulisporaceae</taxon>
        <taxon>Pendulispora</taxon>
    </lineage>
</organism>
<dbReference type="InterPro" id="IPR011048">
    <property type="entry name" value="Haem_d1_sf"/>
</dbReference>
<evidence type="ECO:0000313" key="2">
    <source>
        <dbReference type="Proteomes" id="UP001379533"/>
    </source>
</evidence>
<protein>
    <recommendedName>
        <fullName evidence="3">WD40 repeat domain-containing protein</fullName>
    </recommendedName>
</protein>